<sequence length="634" mass="67554">MGIPETTTTDTEAEKPSTSRASSEPDAHHHDAVPADVTTTAAAAAAPIPAPVPTADNNNNKHDQQPTKPANNLAHEAHMVYPKGVKLLLIILSLCLAVFLVALDQTIIAPALGAITGEFGSVKDIGWYGAAYLLSTTALQPSYGSLYHMFSVKYIYLMAIFIFEIGSLVCALAPTSTAFIVGRAIAGMGTAGLFSGSVVVLSYTLPLRQRPLAFGLIGAMWGIASVAGPLLGGVFTDHVTWRWCFYVNLPIGGAAMVVIFFFLHINRVNNPNNETWIVRIMHLDLLGTAFLIPAIVCLLLALQWGGTEHPWNSATIIGLFIGSGLMFVIFAGIQVWKGDKGTLPPRLFKNRDVVCAMMFGFFFGAGFFPLVYYLSLYFQAIQKDSAVQAGIKLLPMLIAVVITSVGTGGMITVVGRYNPFILPSMVLFCVGSAMISTFDLYSPFRVWFGYQVLTGLGIGVGFQTGVLVVQNTMPLEWVPVATACVQFFQSMGGAIFIAVSQAVFQNGLTDSVQRNAPNLPAEIFINSGASQIREVLKRLHAEGQLTIVLEAYLQGLRNSYYITTACAACCFFAACGLSWKKIQKRGGPSEIPPVVEDDVEAAAGGAAGGPPPPPTAAAANTANGAVTKELNLKA</sequence>
<comment type="subcellular location">
    <subcellularLocation>
        <location evidence="1">Membrane</location>
        <topology evidence="1">Multi-pass membrane protein</topology>
    </subcellularLocation>
</comment>
<dbReference type="AlphaFoldDB" id="A0AAE0MIK4"/>
<dbReference type="CDD" id="cd17502">
    <property type="entry name" value="MFS_Azr1_MDR_like"/>
    <property type="match status" value="1"/>
</dbReference>
<feature type="transmembrane region" description="Helical" evidence="7">
    <location>
        <begin position="125"/>
        <end position="143"/>
    </location>
</feature>
<evidence type="ECO:0000313" key="10">
    <source>
        <dbReference type="Proteomes" id="UP001286456"/>
    </source>
</evidence>
<reference evidence="9" key="2">
    <citation type="submission" date="2023-06" db="EMBL/GenBank/DDBJ databases">
        <authorList>
            <consortium name="Lawrence Berkeley National Laboratory"/>
            <person name="Haridas S."/>
            <person name="Hensen N."/>
            <person name="Bonometti L."/>
            <person name="Westerberg I."/>
            <person name="Brannstrom I.O."/>
            <person name="Guillou S."/>
            <person name="Cros-Aarteil S."/>
            <person name="Calhoun S."/>
            <person name="Kuo A."/>
            <person name="Mondo S."/>
            <person name="Pangilinan J."/>
            <person name="Riley R."/>
            <person name="Labutti K."/>
            <person name="Andreopoulos B."/>
            <person name="Lipzen A."/>
            <person name="Chen C."/>
            <person name="Yanf M."/>
            <person name="Daum C."/>
            <person name="Ng V."/>
            <person name="Clum A."/>
            <person name="Steindorff A."/>
            <person name="Ohm R."/>
            <person name="Martin F."/>
            <person name="Silar P."/>
            <person name="Natvig D."/>
            <person name="Lalanne C."/>
            <person name="Gautier V."/>
            <person name="Ament-Velasquez S.L."/>
            <person name="Kruys A."/>
            <person name="Hutchinson M.I."/>
            <person name="Powell A.J."/>
            <person name="Barry K."/>
            <person name="Miller A.N."/>
            <person name="Grigoriev I.V."/>
            <person name="Debuchy R."/>
            <person name="Gladieux P."/>
            <person name="Thoren M.H."/>
            <person name="Johannesson H."/>
        </authorList>
    </citation>
    <scope>NUCLEOTIDE SEQUENCE</scope>
    <source>
        <strain evidence="9">SMH4131-1</strain>
    </source>
</reference>
<organism evidence="9 10">
    <name type="scientific">Cercophora scortea</name>
    <dbReference type="NCBI Taxonomy" id="314031"/>
    <lineage>
        <taxon>Eukaryota</taxon>
        <taxon>Fungi</taxon>
        <taxon>Dikarya</taxon>
        <taxon>Ascomycota</taxon>
        <taxon>Pezizomycotina</taxon>
        <taxon>Sordariomycetes</taxon>
        <taxon>Sordariomycetidae</taxon>
        <taxon>Sordariales</taxon>
        <taxon>Lasiosphaeriaceae</taxon>
        <taxon>Cercophora</taxon>
    </lineage>
</organism>
<dbReference type="PROSITE" id="PS50850">
    <property type="entry name" value="MFS"/>
    <property type="match status" value="1"/>
</dbReference>
<protein>
    <submittedName>
        <fullName evidence="9">Major facilitator superfamily domain-containing protein</fullName>
    </submittedName>
</protein>
<feature type="domain" description="Major facilitator superfamily (MFS) profile" evidence="8">
    <location>
        <begin position="90"/>
        <end position="546"/>
    </location>
</feature>
<keyword evidence="5 7" id="KW-0472">Membrane</keyword>
<name>A0AAE0MIK4_9PEZI</name>
<keyword evidence="4 7" id="KW-1133">Transmembrane helix</keyword>
<feature type="transmembrane region" description="Helical" evidence="7">
    <location>
        <begin position="480"/>
        <end position="504"/>
    </location>
</feature>
<dbReference type="InterPro" id="IPR036259">
    <property type="entry name" value="MFS_trans_sf"/>
</dbReference>
<evidence type="ECO:0000256" key="5">
    <source>
        <dbReference type="ARBA" id="ARBA00023136"/>
    </source>
</evidence>
<feature type="region of interest" description="Disordered" evidence="6">
    <location>
        <begin position="1"/>
        <end position="69"/>
    </location>
</feature>
<feature type="compositionally biased region" description="Basic and acidic residues" evidence="6">
    <location>
        <begin position="12"/>
        <end position="33"/>
    </location>
</feature>
<dbReference type="Gene3D" id="1.20.1250.20">
    <property type="entry name" value="MFS general substrate transporter like domains"/>
    <property type="match status" value="1"/>
</dbReference>
<dbReference type="PANTHER" id="PTHR23501">
    <property type="entry name" value="MAJOR FACILITATOR SUPERFAMILY"/>
    <property type="match status" value="1"/>
</dbReference>
<dbReference type="InterPro" id="IPR011701">
    <property type="entry name" value="MFS"/>
</dbReference>
<dbReference type="SUPFAM" id="SSF103473">
    <property type="entry name" value="MFS general substrate transporter"/>
    <property type="match status" value="1"/>
</dbReference>
<dbReference type="GO" id="GO:0005886">
    <property type="term" value="C:plasma membrane"/>
    <property type="evidence" value="ECO:0007669"/>
    <property type="project" value="TreeGrafter"/>
</dbReference>
<dbReference type="Proteomes" id="UP001286456">
    <property type="component" value="Unassembled WGS sequence"/>
</dbReference>
<feature type="transmembrane region" description="Helical" evidence="7">
    <location>
        <begin position="87"/>
        <end position="113"/>
    </location>
</feature>
<evidence type="ECO:0000259" key="8">
    <source>
        <dbReference type="PROSITE" id="PS50850"/>
    </source>
</evidence>
<feature type="transmembrane region" description="Helical" evidence="7">
    <location>
        <begin position="180"/>
        <end position="205"/>
    </location>
</feature>
<feature type="transmembrane region" description="Helical" evidence="7">
    <location>
        <begin position="243"/>
        <end position="263"/>
    </location>
</feature>
<evidence type="ECO:0000256" key="3">
    <source>
        <dbReference type="ARBA" id="ARBA00022692"/>
    </source>
</evidence>
<keyword evidence="10" id="KW-1185">Reference proteome</keyword>
<comment type="caution">
    <text evidence="9">The sequence shown here is derived from an EMBL/GenBank/DDBJ whole genome shotgun (WGS) entry which is preliminary data.</text>
</comment>
<evidence type="ECO:0000256" key="1">
    <source>
        <dbReference type="ARBA" id="ARBA00004141"/>
    </source>
</evidence>
<dbReference type="FunFam" id="1.20.1720.10:FF:000012">
    <property type="entry name" value="MFS toxin efflux pump (AflT)"/>
    <property type="match status" value="1"/>
</dbReference>
<evidence type="ECO:0000256" key="4">
    <source>
        <dbReference type="ARBA" id="ARBA00022989"/>
    </source>
</evidence>
<evidence type="ECO:0000256" key="7">
    <source>
        <dbReference type="SAM" id="Phobius"/>
    </source>
</evidence>
<feature type="transmembrane region" description="Helical" evidence="7">
    <location>
        <begin position="212"/>
        <end position="231"/>
    </location>
</feature>
<reference evidence="9" key="1">
    <citation type="journal article" date="2023" name="Mol. Phylogenet. Evol.">
        <title>Genome-scale phylogeny and comparative genomics of the fungal order Sordariales.</title>
        <authorList>
            <person name="Hensen N."/>
            <person name="Bonometti L."/>
            <person name="Westerberg I."/>
            <person name="Brannstrom I.O."/>
            <person name="Guillou S."/>
            <person name="Cros-Aarteil S."/>
            <person name="Calhoun S."/>
            <person name="Haridas S."/>
            <person name="Kuo A."/>
            <person name="Mondo S."/>
            <person name="Pangilinan J."/>
            <person name="Riley R."/>
            <person name="LaButti K."/>
            <person name="Andreopoulos B."/>
            <person name="Lipzen A."/>
            <person name="Chen C."/>
            <person name="Yan M."/>
            <person name="Daum C."/>
            <person name="Ng V."/>
            <person name="Clum A."/>
            <person name="Steindorff A."/>
            <person name="Ohm R.A."/>
            <person name="Martin F."/>
            <person name="Silar P."/>
            <person name="Natvig D.O."/>
            <person name="Lalanne C."/>
            <person name="Gautier V."/>
            <person name="Ament-Velasquez S.L."/>
            <person name="Kruys A."/>
            <person name="Hutchinson M.I."/>
            <person name="Powell A.J."/>
            <person name="Barry K."/>
            <person name="Miller A.N."/>
            <person name="Grigoriev I.V."/>
            <person name="Debuchy R."/>
            <person name="Gladieux P."/>
            <person name="Hiltunen Thoren M."/>
            <person name="Johannesson H."/>
        </authorList>
    </citation>
    <scope>NUCLEOTIDE SEQUENCE</scope>
    <source>
        <strain evidence="9">SMH4131-1</strain>
    </source>
</reference>
<feature type="compositionally biased region" description="Polar residues" evidence="6">
    <location>
        <begin position="1"/>
        <end position="11"/>
    </location>
</feature>
<feature type="transmembrane region" description="Helical" evidence="7">
    <location>
        <begin position="283"/>
        <end position="305"/>
    </location>
</feature>
<dbReference type="PRINTS" id="PR01036">
    <property type="entry name" value="TCRTETB"/>
</dbReference>
<feature type="transmembrane region" description="Helical" evidence="7">
    <location>
        <begin position="311"/>
        <end position="333"/>
    </location>
</feature>
<accession>A0AAE0MIK4</accession>
<feature type="compositionally biased region" description="Low complexity" evidence="6">
    <location>
        <begin position="34"/>
        <end position="47"/>
    </location>
</feature>
<keyword evidence="2" id="KW-0813">Transport</keyword>
<gene>
    <name evidence="9" type="ORF">B0T19DRAFT_141397</name>
</gene>
<evidence type="ECO:0000256" key="2">
    <source>
        <dbReference type="ARBA" id="ARBA00022448"/>
    </source>
</evidence>
<feature type="transmembrane region" description="Helical" evidence="7">
    <location>
        <begin position="353"/>
        <end position="373"/>
    </location>
</feature>
<feature type="transmembrane region" description="Helical" evidence="7">
    <location>
        <begin position="155"/>
        <end position="174"/>
    </location>
</feature>
<dbReference type="InterPro" id="IPR020846">
    <property type="entry name" value="MFS_dom"/>
</dbReference>
<feature type="transmembrane region" description="Helical" evidence="7">
    <location>
        <begin position="447"/>
        <end position="468"/>
    </location>
</feature>
<dbReference type="EMBL" id="JAUEPO010000002">
    <property type="protein sequence ID" value="KAK3333931.1"/>
    <property type="molecule type" value="Genomic_DNA"/>
</dbReference>
<feature type="transmembrane region" description="Helical" evidence="7">
    <location>
        <begin position="559"/>
        <end position="579"/>
    </location>
</feature>
<dbReference type="PANTHER" id="PTHR23501:SF198">
    <property type="entry name" value="AZOLE RESISTANCE PROTEIN 1-RELATED"/>
    <property type="match status" value="1"/>
</dbReference>
<feature type="region of interest" description="Disordered" evidence="6">
    <location>
        <begin position="598"/>
        <end position="619"/>
    </location>
</feature>
<feature type="transmembrane region" description="Helical" evidence="7">
    <location>
        <begin position="420"/>
        <end position="441"/>
    </location>
</feature>
<proteinExistence type="predicted"/>
<evidence type="ECO:0000256" key="6">
    <source>
        <dbReference type="SAM" id="MobiDB-lite"/>
    </source>
</evidence>
<feature type="transmembrane region" description="Helical" evidence="7">
    <location>
        <begin position="393"/>
        <end position="413"/>
    </location>
</feature>
<dbReference type="FunFam" id="1.20.1250.20:FF:000196">
    <property type="entry name" value="MFS toxin efflux pump (AflT)"/>
    <property type="match status" value="1"/>
</dbReference>
<dbReference type="Gene3D" id="1.20.1720.10">
    <property type="entry name" value="Multidrug resistance protein D"/>
    <property type="match status" value="1"/>
</dbReference>
<keyword evidence="3 7" id="KW-0812">Transmembrane</keyword>
<evidence type="ECO:0000313" key="9">
    <source>
        <dbReference type="EMBL" id="KAK3333931.1"/>
    </source>
</evidence>
<dbReference type="Pfam" id="PF07690">
    <property type="entry name" value="MFS_1"/>
    <property type="match status" value="1"/>
</dbReference>
<dbReference type="GO" id="GO:0022857">
    <property type="term" value="F:transmembrane transporter activity"/>
    <property type="evidence" value="ECO:0007669"/>
    <property type="project" value="InterPro"/>
</dbReference>